<sequence length="113" mass="12811">MLAAGLLGCGPPPQSLYQDFQHEDPKVRIAAAVLAGKFKDVKSVPYLIDRLSDAEEDVRFVSFLALREITGQTMGWNYYDPPAQRSEAVAKWRQWLIENRPKGPQVPQDEERP</sequence>
<evidence type="ECO:0008006" key="2">
    <source>
        <dbReference type="Google" id="ProtNLM"/>
    </source>
</evidence>
<reference evidence="1" key="1">
    <citation type="journal article" date="2014" name="Front. Microbiol.">
        <title>High frequency of phylogenetically diverse reductive dehalogenase-homologous genes in deep subseafloor sedimentary metagenomes.</title>
        <authorList>
            <person name="Kawai M."/>
            <person name="Futagami T."/>
            <person name="Toyoda A."/>
            <person name="Takaki Y."/>
            <person name="Nishi S."/>
            <person name="Hori S."/>
            <person name="Arai W."/>
            <person name="Tsubouchi T."/>
            <person name="Morono Y."/>
            <person name="Uchiyama I."/>
            <person name="Ito T."/>
            <person name="Fujiyama A."/>
            <person name="Inagaki F."/>
            <person name="Takami H."/>
        </authorList>
    </citation>
    <scope>NUCLEOTIDE SEQUENCE</scope>
    <source>
        <strain evidence="1">Expedition CK06-06</strain>
    </source>
</reference>
<dbReference type="Gene3D" id="1.25.10.10">
    <property type="entry name" value="Leucine-rich Repeat Variant"/>
    <property type="match status" value="1"/>
</dbReference>
<proteinExistence type="predicted"/>
<dbReference type="AlphaFoldDB" id="X1HI03"/>
<organism evidence="1">
    <name type="scientific">marine sediment metagenome</name>
    <dbReference type="NCBI Taxonomy" id="412755"/>
    <lineage>
        <taxon>unclassified sequences</taxon>
        <taxon>metagenomes</taxon>
        <taxon>ecological metagenomes</taxon>
    </lineage>
</organism>
<protein>
    <recommendedName>
        <fullName evidence="2">HEAT repeat domain-containing protein</fullName>
    </recommendedName>
</protein>
<dbReference type="SUPFAM" id="SSF48371">
    <property type="entry name" value="ARM repeat"/>
    <property type="match status" value="1"/>
</dbReference>
<dbReference type="InterPro" id="IPR016024">
    <property type="entry name" value="ARM-type_fold"/>
</dbReference>
<accession>X1HI03</accession>
<dbReference type="Pfam" id="PF13646">
    <property type="entry name" value="HEAT_2"/>
    <property type="match status" value="1"/>
</dbReference>
<dbReference type="InterPro" id="IPR011989">
    <property type="entry name" value="ARM-like"/>
</dbReference>
<dbReference type="EMBL" id="BARU01029690">
    <property type="protein sequence ID" value="GAH69796.1"/>
    <property type="molecule type" value="Genomic_DNA"/>
</dbReference>
<comment type="caution">
    <text evidence="1">The sequence shown here is derived from an EMBL/GenBank/DDBJ whole genome shotgun (WGS) entry which is preliminary data.</text>
</comment>
<name>X1HI03_9ZZZZ</name>
<evidence type="ECO:0000313" key="1">
    <source>
        <dbReference type="EMBL" id="GAH69796.1"/>
    </source>
</evidence>
<gene>
    <name evidence="1" type="ORF">S03H2_47189</name>
</gene>